<feature type="region of interest" description="Disordered" evidence="2">
    <location>
        <begin position="339"/>
        <end position="358"/>
    </location>
</feature>
<dbReference type="EMBL" id="SWLB01000012">
    <property type="protein sequence ID" value="KAF3331862.1"/>
    <property type="molecule type" value="Genomic_DNA"/>
</dbReference>
<feature type="compositionally biased region" description="Basic and acidic residues" evidence="2">
    <location>
        <begin position="18"/>
        <end position="30"/>
    </location>
</feature>
<dbReference type="OrthoDB" id="633301at2759"/>
<keyword evidence="4" id="KW-1185">Reference proteome</keyword>
<keyword evidence="3" id="KW-0675">Receptor</keyword>
<name>A0A833R2P8_9POAL</name>
<dbReference type="SUPFAM" id="SSF57997">
    <property type="entry name" value="Tropomyosin"/>
    <property type="match status" value="1"/>
</dbReference>
<gene>
    <name evidence="3" type="ORF">FCM35_KLT03268</name>
</gene>
<dbReference type="AlphaFoldDB" id="A0A833R2P8"/>
<accession>A0A833R2P8</accession>
<sequence length="467" mass="52461">MDAKKKRNKKKKGNQTKNGDETISHTEEHGNASAVAERNQNGKVIVSSQGAPLSEHEKESDKQQVTENGDVGSKAPLSEQDKESKKQPFHNGLVSVNSAVPRVMLPERLEEMDKHNMCEEKLVKLHETITKLEEERNSWLKKVTSLEDRLSKMQDKVDTYVQNELSLEDKISKVQNKVDMSSQNEVHLGRNLQILQDENDMLAKKQVSLEDKFERIEDMKYSWSLKEGSLNATITWLEEVNRVLQMRVKALEQSTNNTDQENRKLIESLSLVESRIEALEAKSVQGSLSAEVTKIIEEESPMIITQPANTQTNQHSSHFVDPPKMVNELDIKPKETVKGLSKSDLSQERRLDMSSPSVQTIQENSENLLRAVQVMQHPGTVPVNADSSNDTTITVDIDQVQKLELHLPSLSEETMHPLQAVEINEEEVASSDEKTEGVPISDAPLIGAPFRLFSFVAKFVAGSDLVN</sequence>
<feature type="coiled-coil region" evidence="1">
    <location>
        <begin position="115"/>
        <end position="163"/>
    </location>
</feature>
<protein>
    <submittedName>
        <fullName evidence="3">Hyaluronan mediated motility receptor-like protein</fullName>
    </submittedName>
</protein>
<organism evidence="3 4">
    <name type="scientific">Carex littledalei</name>
    <dbReference type="NCBI Taxonomy" id="544730"/>
    <lineage>
        <taxon>Eukaryota</taxon>
        <taxon>Viridiplantae</taxon>
        <taxon>Streptophyta</taxon>
        <taxon>Embryophyta</taxon>
        <taxon>Tracheophyta</taxon>
        <taxon>Spermatophyta</taxon>
        <taxon>Magnoliopsida</taxon>
        <taxon>Liliopsida</taxon>
        <taxon>Poales</taxon>
        <taxon>Cyperaceae</taxon>
        <taxon>Cyperoideae</taxon>
        <taxon>Cariceae</taxon>
        <taxon>Carex</taxon>
        <taxon>Carex subgen. Euthyceras</taxon>
    </lineage>
</organism>
<dbReference type="Proteomes" id="UP000623129">
    <property type="component" value="Unassembled WGS sequence"/>
</dbReference>
<feature type="compositionally biased region" description="Polar residues" evidence="2">
    <location>
        <begin position="38"/>
        <end position="51"/>
    </location>
</feature>
<feature type="region of interest" description="Disordered" evidence="2">
    <location>
        <begin position="1"/>
        <end position="92"/>
    </location>
</feature>
<comment type="caution">
    <text evidence="3">The sequence shown here is derived from an EMBL/GenBank/DDBJ whole genome shotgun (WGS) entry which is preliminary data.</text>
</comment>
<evidence type="ECO:0000313" key="3">
    <source>
        <dbReference type="EMBL" id="KAF3331862.1"/>
    </source>
</evidence>
<evidence type="ECO:0000256" key="2">
    <source>
        <dbReference type="SAM" id="MobiDB-lite"/>
    </source>
</evidence>
<proteinExistence type="predicted"/>
<reference evidence="3" key="1">
    <citation type="submission" date="2020-01" db="EMBL/GenBank/DDBJ databases">
        <title>Genome sequence of Kobresia littledalei, the first chromosome-level genome in the family Cyperaceae.</title>
        <authorList>
            <person name="Qu G."/>
        </authorList>
    </citation>
    <scope>NUCLEOTIDE SEQUENCE</scope>
    <source>
        <strain evidence="3">C.B.Clarke</strain>
        <tissue evidence="3">Leaf</tissue>
    </source>
</reference>
<feature type="compositionally biased region" description="Basic and acidic residues" evidence="2">
    <location>
        <begin position="54"/>
        <end position="64"/>
    </location>
</feature>
<evidence type="ECO:0000313" key="4">
    <source>
        <dbReference type="Proteomes" id="UP000623129"/>
    </source>
</evidence>
<evidence type="ECO:0000256" key="1">
    <source>
        <dbReference type="SAM" id="Coils"/>
    </source>
</evidence>
<keyword evidence="1" id="KW-0175">Coiled coil</keyword>
<feature type="compositionally biased region" description="Basic residues" evidence="2">
    <location>
        <begin position="1"/>
        <end position="14"/>
    </location>
</feature>